<evidence type="ECO:0000313" key="2">
    <source>
        <dbReference type="EMBL" id="PPB80981.1"/>
    </source>
</evidence>
<gene>
    <name evidence="2" type="ORF">LV82_01714</name>
</gene>
<feature type="region of interest" description="Disordered" evidence="1">
    <location>
        <begin position="261"/>
        <end position="303"/>
    </location>
</feature>
<organism evidence="2 3">
    <name type="scientific">Albidovulum inexpectatum</name>
    <dbReference type="NCBI Taxonomy" id="196587"/>
    <lineage>
        <taxon>Bacteria</taxon>
        <taxon>Pseudomonadati</taxon>
        <taxon>Pseudomonadota</taxon>
        <taxon>Alphaproteobacteria</taxon>
        <taxon>Rhodobacterales</taxon>
        <taxon>Paracoccaceae</taxon>
        <taxon>Albidovulum</taxon>
    </lineage>
</organism>
<dbReference type="EMBL" id="PRDS01000004">
    <property type="protein sequence ID" value="PPB80981.1"/>
    <property type="molecule type" value="Genomic_DNA"/>
</dbReference>
<dbReference type="SUPFAM" id="SSF54001">
    <property type="entry name" value="Cysteine proteinases"/>
    <property type="match status" value="1"/>
</dbReference>
<dbReference type="Gene3D" id="3.90.1720.10">
    <property type="entry name" value="endopeptidase domain like (from Nostoc punctiforme)"/>
    <property type="match status" value="1"/>
</dbReference>
<proteinExistence type="predicted"/>
<feature type="compositionally biased region" description="Basic and acidic residues" evidence="1">
    <location>
        <begin position="284"/>
        <end position="293"/>
    </location>
</feature>
<dbReference type="Proteomes" id="UP000239736">
    <property type="component" value="Unassembled WGS sequence"/>
</dbReference>
<keyword evidence="3" id="KW-1185">Reference proteome</keyword>
<dbReference type="RefSeq" id="WP_104070772.1">
    <property type="nucleotide sequence ID" value="NZ_PRDS01000004.1"/>
</dbReference>
<evidence type="ECO:0000256" key="1">
    <source>
        <dbReference type="SAM" id="MobiDB-lite"/>
    </source>
</evidence>
<comment type="caution">
    <text evidence="2">The sequence shown here is derived from an EMBL/GenBank/DDBJ whole genome shotgun (WGS) entry which is preliminary data.</text>
</comment>
<dbReference type="AlphaFoldDB" id="A0A2S5JHY6"/>
<dbReference type="InterPro" id="IPR038765">
    <property type="entry name" value="Papain-like_cys_pep_sf"/>
</dbReference>
<reference evidence="2 3" key="1">
    <citation type="submission" date="2018-01" db="EMBL/GenBank/DDBJ databases">
        <title>Genomic Encyclopedia of Archaeal and Bacterial Type Strains, Phase II (KMG-II): from individual species to whole genera.</title>
        <authorList>
            <person name="Goeker M."/>
        </authorList>
    </citation>
    <scope>NUCLEOTIDE SEQUENCE [LARGE SCALE GENOMIC DNA]</scope>
    <source>
        <strain evidence="2 3">DSM 12048</strain>
    </source>
</reference>
<sequence>MTQGKSNWLDRMLDRIGHWLASRLRRPCSGYDPYTPSDFETLCHVLRPGDVLLVEGGDRISTAIKYLTQSTWSHAAMYVGSHLPDPGDGTPRHHLVEVNLGEGCVSVPLSKYASYNTRICRPVGLTEEECAQVTGFMISRIGLKYDLRNILDLLRYFFPTPPVPVRWRRRMLAFGSGDPTRAICSSLIAQAFQSVRYPILPNVTRLKQRKGSRHARAEILHIRHHALFAPRDFDLSPYFQIVKPNLADSFDFHRLRWAETPDEQSRPRPVAAARTGPHGAAWQRRAEIPDGRNDLPAPSRRYP</sequence>
<accession>A0A2S5JHY6</accession>
<evidence type="ECO:0000313" key="3">
    <source>
        <dbReference type="Proteomes" id="UP000239736"/>
    </source>
</evidence>
<name>A0A2S5JHY6_9RHOB</name>
<protein>
    <submittedName>
        <fullName evidence="2">Permuted papain-like amidase YaeF/Yiix C92 family enzyme</fullName>
    </submittedName>
</protein>
<dbReference type="OrthoDB" id="1550427at2"/>